<evidence type="ECO:0000259" key="8">
    <source>
        <dbReference type="Pfam" id="PF07715"/>
    </source>
</evidence>
<dbReference type="Gene3D" id="2.170.130.10">
    <property type="entry name" value="TonB-dependent receptor, plug domain"/>
    <property type="match status" value="1"/>
</dbReference>
<gene>
    <name evidence="9" type="ORF">L3049_03610</name>
</gene>
<keyword evidence="5 7" id="KW-0472">Membrane</keyword>
<dbReference type="Gene3D" id="2.40.170.20">
    <property type="entry name" value="TonB-dependent receptor, beta-barrel domain"/>
    <property type="match status" value="1"/>
</dbReference>
<evidence type="ECO:0000256" key="1">
    <source>
        <dbReference type="ARBA" id="ARBA00004571"/>
    </source>
</evidence>
<dbReference type="InterPro" id="IPR023997">
    <property type="entry name" value="TonB-dep_OMP_SusC/RagA_CS"/>
</dbReference>
<evidence type="ECO:0000256" key="7">
    <source>
        <dbReference type="PROSITE-ProRule" id="PRU01360"/>
    </source>
</evidence>
<keyword evidence="3 7" id="KW-1134">Transmembrane beta strand</keyword>
<keyword evidence="9" id="KW-0675">Receptor</keyword>
<dbReference type="Gene3D" id="2.60.40.1120">
    <property type="entry name" value="Carboxypeptidase-like, regulatory domain"/>
    <property type="match status" value="1"/>
</dbReference>
<dbReference type="RefSeq" id="WP_275108422.1">
    <property type="nucleotide sequence ID" value="NZ_JAKJSC010000001.1"/>
</dbReference>
<reference evidence="9 10" key="1">
    <citation type="submission" date="2022-01" db="EMBL/GenBank/DDBJ databases">
        <title>Labilibaculum sp. nov, a marine bacterium isolated from Antarctica.</title>
        <authorList>
            <person name="Dai W."/>
        </authorList>
    </citation>
    <scope>NUCLEOTIDE SEQUENCE [LARGE SCALE GENOMIC DNA]</scope>
    <source>
        <strain evidence="9 10">DW002</strain>
    </source>
</reference>
<dbReference type="NCBIfam" id="TIGR04057">
    <property type="entry name" value="SusC_RagA_signa"/>
    <property type="match status" value="1"/>
</dbReference>
<dbReference type="SUPFAM" id="SSF56935">
    <property type="entry name" value="Porins"/>
    <property type="match status" value="1"/>
</dbReference>
<keyword evidence="6 7" id="KW-0998">Cell outer membrane</keyword>
<evidence type="ECO:0000256" key="5">
    <source>
        <dbReference type="ARBA" id="ARBA00023136"/>
    </source>
</evidence>
<sequence>MLVSIFFISTSLFAQSKQVSGLITGQDGDPIIGASIVIKGTYTGTVTDFDGKYTIGVEEENAFLVYSFLGMKTIERPVAGKTIINVTMENETIGMDEVVVVGYGVQKKADLTGSVSTVKGEDLKRAQAPNIMNAMAGKMTGVLAVQSSGQPGKDSPKFFIRGQSTTGNSDALTIVDGIERSFSSLDPNDIENITILKDAAATAVYGARAANGVVLVTTKRGKEGKVSFNYSGNFSLQTPTKRPELFNSYEYAKYYREAEINQNGGVVPADLRFTEDDIEKYKLGTDPHYPNTNWYDQVFDDYAPMQTHNLSVSGGTAKTKYYFSFGALNQKGLSKSLSYDRYSIRSNIDTEITDNLSVSLNLYGEMRKTEQPPSGLSGAFADVLRAHPTVEPYVGEGYAQAGELGYNGFGGSPIGMVDQAGYNTLDNDRFESSLTVNYKIPGVEGLSVKGLASFDKTFQKNRTFNTPYDVYFYDQSTDAWAIKANDKDTKISLSDERKEWFDKVYQFHVNYDRTFGDHKIGGVFVFEREEKNSSKLKGARTGFISSAVDQLFAGNVDLVENDGSYGENVREGYVMRVNYGYKGKYLFQLNGRYDGSYIFERENRWGFFPAASVGWRVSEESFMDDLEFLDNLKLRASYGQIGNDRVGAFQYLDLMSIQKSQYYLINGIPQNLIIDGVVANPNITWETATNYDLGVDFSLWNGLFSGELGGFYKRTEDILVARSKSIPTTFGGKLPKENMGIVDLKGAEVLLNFHKQIGEVDFSLSGNATYSKSEVINIDEAADVPDAIKQEGRPFGQKYGYKSSGLFKTQEQIDTWTIDQDGQGNASLRPGDIIYQDFNEDGVINGDDRQHIGKSSFPTLVYGLNLSAKYRAFDIKLDFQGAGGHEKTIVIDAFLNDRNTPDILADSFREGNENAKFPRMEIGLNPNNTQTSDFWIYDASYFRLKNLQIGYNLPKTLLNKFKINSARVSLSGTNLLTFSAIDFMDPEANSIISYPQMKTYTLGVNVSF</sequence>
<keyword evidence="4 7" id="KW-0812">Transmembrane</keyword>
<dbReference type="Pfam" id="PF13715">
    <property type="entry name" value="CarbopepD_reg_2"/>
    <property type="match status" value="1"/>
</dbReference>
<comment type="subcellular location">
    <subcellularLocation>
        <location evidence="1 7">Cell outer membrane</location>
        <topology evidence="1 7">Multi-pass membrane protein</topology>
    </subcellularLocation>
</comment>
<protein>
    <submittedName>
        <fullName evidence="9">TonB-dependent receptor</fullName>
    </submittedName>
</protein>
<dbReference type="EMBL" id="JAKJSC010000001">
    <property type="protein sequence ID" value="MDE5417084.1"/>
    <property type="molecule type" value="Genomic_DNA"/>
</dbReference>
<dbReference type="InterPro" id="IPR023996">
    <property type="entry name" value="TonB-dep_OMP_SusC/RagA"/>
</dbReference>
<evidence type="ECO:0000256" key="2">
    <source>
        <dbReference type="ARBA" id="ARBA00022448"/>
    </source>
</evidence>
<dbReference type="InterPro" id="IPR037066">
    <property type="entry name" value="Plug_dom_sf"/>
</dbReference>
<dbReference type="Pfam" id="PF07715">
    <property type="entry name" value="Plug"/>
    <property type="match status" value="1"/>
</dbReference>
<proteinExistence type="inferred from homology"/>
<dbReference type="InterPro" id="IPR036942">
    <property type="entry name" value="Beta-barrel_TonB_sf"/>
</dbReference>
<organism evidence="9 10">
    <name type="scientific">Paralabilibaculum antarcticum</name>
    <dbReference type="NCBI Taxonomy" id="2912572"/>
    <lineage>
        <taxon>Bacteria</taxon>
        <taxon>Pseudomonadati</taxon>
        <taxon>Bacteroidota</taxon>
        <taxon>Bacteroidia</taxon>
        <taxon>Marinilabiliales</taxon>
        <taxon>Marinifilaceae</taxon>
        <taxon>Paralabilibaculum</taxon>
    </lineage>
</organism>
<evidence type="ECO:0000256" key="3">
    <source>
        <dbReference type="ARBA" id="ARBA00022452"/>
    </source>
</evidence>
<dbReference type="InterPro" id="IPR008969">
    <property type="entry name" value="CarboxyPept-like_regulatory"/>
</dbReference>
<evidence type="ECO:0000313" key="10">
    <source>
        <dbReference type="Proteomes" id="UP001528920"/>
    </source>
</evidence>
<accession>A0ABT5VNR9</accession>
<comment type="similarity">
    <text evidence="7">Belongs to the TonB-dependent receptor family.</text>
</comment>
<dbReference type="InterPro" id="IPR039426">
    <property type="entry name" value="TonB-dep_rcpt-like"/>
</dbReference>
<dbReference type="NCBIfam" id="TIGR04056">
    <property type="entry name" value="OMP_RagA_SusC"/>
    <property type="match status" value="1"/>
</dbReference>
<keyword evidence="2 7" id="KW-0813">Transport</keyword>
<name>A0ABT5VNR9_9BACT</name>
<evidence type="ECO:0000313" key="9">
    <source>
        <dbReference type="EMBL" id="MDE5417084.1"/>
    </source>
</evidence>
<evidence type="ECO:0000256" key="6">
    <source>
        <dbReference type="ARBA" id="ARBA00023237"/>
    </source>
</evidence>
<evidence type="ECO:0000256" key="4">
    <source>
        <dbReference type="ARBA" id="ARBA00022692"/>
    </source>
</evidence>
<dbReference type="InterPro" id="IPR012910">
    <property type="entry name" value="Plug_dom"/>
</dbReference>
<dbReference type="SUPFAM" id="SSF49464">
    <property type="entry name" value="Carboxypeptidase regulatory domain-like"/>
    <property type="match status" value="1"/>
</dbReference>
<dbReference type="PROSITE" id="PS52016">
    <property type="entry name" value="TONB_DEPENDENT_REC_3"/>
    <property type="match status" value="1"/>
</dbReference>
<dbReference type="Proteomes" id="UP001528920">
    <property type="component" value="Unassembled WGS sequence"/>
</dbReference>
<feature type="domain" description="TonB-dependent receptor plug" evidence="8">
    <location>
        <begin position="108"/>
        <end position="213"/>
    </location>
</feature>
<comment type="caution">
    <text evidence="9">The sequence shown here is derived from an EMBL/GenBank/DDBJ whole genome shotgun (WGS) entry which is preliminary data.</text>
</comment>
<keyword evidence="10" id="KW-1185">Reference proteome</keyword>